<gene>
    <name evidence="2" type="ORF">BCO_0022500</name>
</gene>
<accession>W5T1I6</accession>
<evidence type="ECO:0000313" key="2">
    <source>
        <dbReference type="EMBL" id="AHH11121.1"/>
    </source>
</evidence>
<organism evidence="2">
    <name type="scientific">Borrelia coriaceae ATCC 43381</name>
    <dbReference type="NCBI Taxonomy" id="1408429"/>
    <lineage>
        <taxon>Bacteria</taxon>
        <taxon>Pseudomonadati</taxon>
        <taxon>Spirochaetota</taxon>
        <taxon>Spirochaetia</taxon>
        <taxon>Spirochaetales</taxon>
        <taxon>Borreliaceae</taxon>
        <taxon>Borrelia</taxon>
    </lineage>
</organism>
<dbReference type="RefSeq" id="WP_025408472.1">
    <property type="nucleotide sequence ID" value="NZ_CP005746.1"/>
</dbReference>
<geneLocation type="plasmid" evidence="2 3">
    <name>unnamed</name>
</geneLocation>
<name>W5T1I6_9SPIR</name>
<evidence type="ECO:0000259" key="1">
    <source>
        <dbReference type="Pfam" id="PF24960"/>
    </source>
</evidence>
<dbReference type="EMBL" id="CP005746">
    <property type="protein sequence ID" value="AHH11121.1"/>
    <property type="molecule type" value="Genomic_DNA"/>
</dbReference>
<dbReference type="HOGENOM" id="CLU_086912_0_0_12"/>
<keyword evidence="2" id="KW-0261">Viral envelope protein</keyword>
<sequence>MKRIIILLPIFITCHIEHAPKYPSLRRSSRIINKHHTNTNENTQSQQEEPLKISEGILKVCLNHYWDWASDTCTITWAKSNSQEIIGEDTNPSRELQGKLEYSYAVAPIKNNANYSKYVMPLILFASKVEYIKVISFKLKEYPQLNLDFRKGFMQFLRDRVANKVEQSAQKMGYKYVYLCGILYPSQPNGGAEIISAFADLYQNGNWYFMEGEITIEDSLDRTKKTYTILLDSKLFNDFLKQIIKKHPDTTKKNAGFRIPVN</sequence>
<protein>
    <submittedName>
        <fullName evidence="2">p23-like cell envelope protein</fullName>
    </submittedName>
</protein>
<dbReference type="AlphaFoldDB" id="W5T1I6"/>
<dbReference type="OrthoDB" id="351070at2"/>
<evidence type="ECO:0000313" key="3">
    <source>
        <dbReference type="Proteomes" id="UP000019330"/>
    </source>
</evidence>
<keyword evidence="2" id="KW-0614">Plasmid</keyword>
<keyword evidence="3" id="KW-1185">Reference proteome</keyword>
<keyword evidence="2" id="KW-0946">Virion</keyword>
<dbReference type="NCBIfam" id="NF033723">
    <property type="entry name" value="S2_P23"/>
    <property type="match status" value="1"/>
</dbReference>
<dbReference type="InterPro" id="IPR056668">
    <property type="entry name" value="BB0158-like"/>
</dbReference>
<dbReference type="Pfam" id="PF24960">
    <property type="entry name" value="BB0158"/>
    <property type="match status" value="1"/>
</dbReference>
<dbReference type="Proteomes" id="UP000019330">
    <property type="component" value="Plasmid unnamed"/>
</dbReference>
<reference evidence="2" key="1">
    <citation type="submission" date="2013-04" db="EMBL/GenBank/DDBJ databases">
        <title>Comparative Genomics of Relapsing Fever Spirochetes.</title>
        <authorList>
            <person name="Schwan T.G."/>
            <person name="Raffel S.J."/>
            <person name="Porcella S.F."/>
            <person name="Martens C.A."/>
            <person name="Bruno D.P."/>
            <person name="Ricklefs S.M."/>
            <person name="Barbian K.B."/>
        </authorList>
    </citation>
    <scope>NUCLEOTIDE SEQUENCE</scope>
    <source>
        <strain evidence="2">Co53</strain>
        <plasmid evidence="2">unnamed</plasmid>
    </source>
</reference>
<proteinExistence type="predicted"/>
<feature type="domain" description="Outer surface lipoprotein BB0158" evidence="1">
    <location>
        <begin position="55"/>
        <end position="248"/>
    </location>
</feature>